<sequence>MQAFSLFQAGSTFQTVIYYILDIISILTPILFTLAFLVFFWGLSKFILSSGNAAEITKGKSYMFWGILALFILISVRSIIILVSGDLELGNATEFPLLPTEQVSVNLDLDSVREY</sequence>
<name>A0A1G2T8M9_9BACT</name>
<accession>A0A1G2T8M9</accession>
<gene>
    <name evidence="2" type="ORF">A2W58_02210</name>
</gene>
<dbReference type="AlphaFoldDB" id="A0A1G2T8M9"/>
<keyword evidence="1" id="KW-0472">Membrane</keyword>
<keyword evidence="1" id="KW-1133">Transmembrane helix</keyword>
<reference evidence="2 3" key="1">
    <citation type="journal article" date="2016" name="Nat. Commun.">
        <title>Thousands of microbial genomes shed light on interconnected biogeochemical processes in an aquifer system.</title>
        <authorList>
            <person name="Anantharaman K."/>
            <person name="Brown C.T."/>
            <person name="Hug L.A."/>
            <person name="Sharon I."/>
            <person name="Castelle C.J."/>
            <person name="Probst A.J."/>
            <person name="Thomas B.C."/>
            <person name="Singh A."/>
            <person name="Wilkins M.J."/>
            <person name="Karaoz U."/>
            <person name="Brodie E.L."/>
            <person name="Williams K.H."/>
            <person name="Hubbard S.S."/>
            <person name="Banfield J.F."/>
        </authorList>
    </citation>
    <scope>NUCLEOTIDE SEQUENCE [LARGE SCALE GENOMIC DNA]</scope>
</reference>
<dbReference type="Proteomes" id="UP000179264">
    <property type="component" value="Unassembled WGS sequence"/>
</dbReference>
<evidence type="ECO:0000313" key="3">
    <source>
        <dbReference type="Proteomes" id="UP000179264"/>
    </source>
</evidence>
<evidence type="ECO:0000256" key="1">
    <source>
        <dbReference type="SAM" id="Phobius"/>
    </source>
</evidence>
<evidence type="ECO:0000313" key="2">
    <source>
        <dbReference type="EMBL" id="OHA93636.1"/>
    </source>
</evidence>
<keyword evidence="1" id="KW-0812">Transmembrane</keyword>
<organism evidence="2 3">
    <name type="scientific">Candidatus Zambryskibacteria bacterium RIFCSPHIGHO2_02_38_10.5</name>
    <dbReference type="NCBI Taxonomy" id="1802742"/>
    <lineage>
        <taxon>Bacteria</taxon>
        <taxon>Candidatus Zambryskiibacteriota</taxon>
    </lineage>
</organism>
<dbReference type="EMBL" id="MHVL01000015">
    <property type="protein sequence ID" value="OHA93636.1"/>
    <property type="molecule type" value="Genomic_DNA"/>
</dbReference>
<proteinExistence type="predicted"/>
<feature type="transmembrane region" description="Helical" evidence="1">
    <location>
        <begin position="62"/>
        <end position="83"/>
    </location>
</feature>
<protein>
    <submittedName>
        <fullName evidence="2">Uncharacterized protein</fullName>
    </submittedName>
</protein>
<comment type="caution">
    <text evidence="2">The sequence shown here is derived from an EMBL/GenBank/DDBJ whole genome shotgun (WGS) entry which is preliminary data.</text>
</comment>
<feature type="transmembrane region" description="Helical" evidence="1">
    <location>
        <begin position="16"/>
        <end position="41"/>
    </location>
</feature>